<protein>
    <submittedName>
        <fullName evidence="1">Uncharacterized protein</fullName>
    </submittedName>
</protein>
<keyword evidence="2" id="KW-1185">Reference proteome</keyword>
<sequence length="219" mass="24201">MALTAAQKKAIIVATTRQSIQRTISPAAIQRLQQQYTDSESIAPPLDRLPFLDEQCIYRQSLALKARKHMIPHNGDGLLRIEDYDSGTNKIAVHILVESLPVIWQGTPYGHLDGLKKCVIFVAISKTNARPRLPPDPTVRLPELTIQEGEVFWVAGVSGNGEHFVAKSQDKLVGAADAVGPEKKWEESKWGLVEIKECALAVLDVKDGAWIMCDAVREN</sequence>
<accession>A0A6A6CDK3</accession>
<dbReference type="AlphaFoldDB" id="A0A6A6CDK3"/>
<gene>
    <name evidence="1" type="ORF">M409DRAFT_24561</name>
</gene>
<dbReference type="RefSeq" id="XP_033666064.1">
    <property type="nucleotide sequence ID" value="XM_033807292.1"/>
</dbReference>
<name>A0A6A6CDK3_ZASCE</name>
<organism evidence="1 2">
    <name type="scientific">Zasmidium cellare ATCC 36951</name>
    <dbReference type="NCBI Taxonomy" id="1080233"/>
    <lineage>
        <taxon>Eukaryota</taxon>
        <taxon>Fungi</taxon>
        <taxon>Dikarya</taxon>
        <taxon>Ascomycota</taxon>
        <taxon>Pezizomycotina</taxon>
        <taxon>Dothideomycetes</taxon>
        <taxon>Dothideomycetidae</taxon>
        <taxon>Mycosphaerellales</taxon>
        <taxon>Mycosphaerellaceae</taxon>
        <taxon>Zasmidium</taxon>
    </lineage>
</organism>
<evidence type="ECO:0000313" key="2">
    <source>
        <dbReference type="Proteomes" id="UP000799537"/>
    </source>
</evidence>
<dbReference type="EMBL" id="ML993601">
    <property type="protein sequence ID" value="KAF2165175.1"/>
    <property type="molecule type" value="Genomic_DNA"/>
</dbReference>
<proteinExistence type="predicted"/>
<dbReference type="GeneID" id="54560564"/>
<evidence type="ECO:0000313" key="1">
    <source>
        <dbReference type="EMBL" id="KAF2165175.1"/>
    </source>
</evidence>
<reference evidence="1" key="1">
    <citation type="journal article" date="2020" name="Stud. Mycol.">
        <title>101 Dothideomycetes genomes: a test case for predicting lifestyles and emergence of pathogens.</title>
        <authorList>
            <person name="Haridas S."/>
            <person name="Albert R."/>
            <person name="Binder M."/>
            <person name="Bloem J."/>
            <person name="Labutti K."/>
            <person name="Salamov A."/>
            <person name="Andreopoulos B."/>
            <person name="Baker S."/>
            <person name="Barry K."/>
            <person name="Bills G."/>
            <person name="Bluhm B."/>
            <person name="Cannon C."/>
            <person name="Castanera R."/>
            <person name="Culley D."/>
            <person name="Daum C."/>
            <person name="Ezra D."/>
            <person name="Gonzalez J."/>
            <person name="Henrissat B."/>
            <person name="Kuo A."/>
            <person name="Liang C."/>
            <person name="Lipzen A."/>
            <person name="Lutzoni F."/>
            <person name="Magnuson J."/>
            <person name="Mondo S."/>
            <person name="Nolan M."/>
            <person name="Ohm R."/>
            <person name="Pangilinan J."/>
            <person name="Park H.-J."/>
            <person name="Ramirez L."/>
            <person name="Alfaro M."/>
            <person name="Sun H."/>
            <person name="Tritt A."/>
            <person name="Yoshinaga Y."/>
            <person name="Zwiers L.-H."/>
            <person name="Turgeon B."/>
            <person name="Goodwin S."/>
            <person name="Spatafora J."/>
            <person name="Crous P."/>
            <person name="Grigoriev I."/>
        </authorList>
    </citation>
    <scope>NUCLEOTIDE SEQUENCE</scope>
    <source>
        <strain evidence="1">ATCC 36951</strain>
    </source>
</reference>
<dbReference type="Proteomes" id="UP000799537">
    <property type="component" value="Unassembled WGS sequence"/>
</dbReference>